<keyword evidence="2" id="KW-0547">Nucleotide-binding</keyword>
<evidence type="ECO:0000256" key="3">
    <source>
        <dbReference type="ARBA" id="ARBA00022840"/>
    </source>
</evidence>
<dbReference type="InterPro" id="IPR051120">
    <property type="entry name" value="ABC_AA/LPS_Transport"/>
</dbReference>
<evidence type="ECO:0000313" key="5">
    <source>
        <dbReference type="EMBL" id="CAB4869891.1"/>
    </source>
</evidence>
<dbReference type="GO" id="GO:0042941">
    <property type="term" value="P:D-alanine transmembrane transport"/>
    <property type="evidence" value="ECO:0007669"/>
    <property type="project" value="TreeGrafter"/>
</dbReference>
<dbReference type="GO" id="GO:0015188">
    <property type="term" value="F:L-isoleucine transmembrane transporter activity"/>
    <property type="evidence" value="ECO:0007669"/>
    <property type="project" value="TreeGrafter"/>
</dbReference>
<keyword evidence="1" id="KW-0813">Transport</keyword>
<dbReference type="GO" id="GO:0005304">
    <property type="term" value="F:L-valine transmembrane transporter activity"/>
    <property type="evidence" value="ECO:0007669"/>
    <property type="project" value="TreeGrafter"/>
</dbReference>
<organism evidence="5">
    <name type="scientific">freshwater metagenome</name>
    <dbReference type="NCBI Taxonomy" id="449393"/>
    <lineage>
        <taxon>unclassified sequences</taxon>
        <taxon>metagenomes</taxon>
        <taxon>ecological metagenomes</taxon>
    </lineage>
</organism>
<name>A0A6J7DHL9_9ZZZZ</name>
<dbReference type="InterPro" id="IPR003439">
    <property type="entry name" value="ABC_transporter-like_ATP-bd"/>
</dbReference>
<dbReference type="SUPFAM" id="SSF52540">
    <property type="entry name" value="P-loop containing nucleoside triphosphate hydrolases"/>
    <property type="match status" value="1"/>
</dbReference>
<feature type="domain" description="ABC transporter" evidence="4">
    <location>
        <begin position="5"/>
        <end position="250"/>
    </location>
</feature>
<accession>A0A6J7DHL9</accession>
<dbReference type="AlphaFoldDB" id="A0A6J7DHL9"/>
<dbReference type="PANTHER" id="PTHR45772:SF7">
    <property type="entry name" value="AMINO ACID ABC TRANSPORTER ATP-BINDING PROTEIN"/>
    <property type="match status" value="1"/>
</dbReference>
<evidence type="ECO:0000256" key="2">
    <source>
        <dbReference type="ARBA" id="ARBA00022741"/>
    </source>
</evidence>
<dbReference type="Pfam" id="PF00005">
    <property type="entry name" value="ABC_tran"/>
    <property type="match status" value="1"/>
</dbReference>
<reference evidence="5" key="1">
    <citation type="submission" date="2020-05" db="EMBL/GenBank/DDBJ databases">
        <authorList>
            <person name="Chiriac C."/>
            <person name="Salcher M."/>
            <person name="Ghai R."/>
            <person name="Kavagutti S V."/>
        </authorList>
    </citation>
    <scope>NUCLEOTIDE SEQUENCE</scope>
</reference>
<dbReference type="GO" id="GO:1903806">
    <property type="term" value="P:L-isoleucine import across plasma membrane"/>
    <property type="evidence" value="ECO:0007669"/>
    <property type="project" value="TreeGrafter"/>
</dbReference>
<dbReference type="GO" id="GO:0015808">
    <property type="term" value="P:L-alanine transport"/>
    <property type="evidence" value="ECO:0007669"/>
    <property type="project" value="TreeGrafter"/>
</dbReference>
<dbReference type="PANTHER" id="PTHR45772">
    <property type="entry name" value="CONSERVED COMPONENT OF ABC TRANSPORTER FOR NATURAL AMINO ACIDS-RELATED"/>
    <property type="match status" value="1"/>
</dbReference>
<dbReference type="GO" id="GO:1903805">
    <property type="term" value="P:L-valine import across plasma membrane"/>
    <property type="evidence" value="ECO:0007669"/>
    <property type="project" value="TreeGrafter"/>
</dbReference>
<evidence type="ECO:0000259" key="4">
    <source>
        <dbReference type="PROSITE" id="PS50893"/>
    </source>
</evidence>
<dbReference type="InterPro" id="IPR003593">
    <property type="entry name" value="AAA+_ATPase"/>
</dbReference>
<dbReference type="SMART" id="SM00382">
    <property type="entry name" value="AAA"/>
    <property type="match status" value="1"/>
</dbReference>
<gene>
    <name evidence="5" type="ORF">UFOPK3376_00760</name>
</gene>
<protein>
    <submittedName>
        <fullName evidence="5">Unannotated protein</fullName>
    </submittedName>
</protein>
<dbReference type="Gene3D" id="3.40.50.300">
    <property type="entry name" value="P-loop containing nucleotide triphosphate hydrolases"/>
    <property type="match status" value="1"/>
</dbReference>
<dbReference type="GO" id="GO:0005886">
    <property type="term" value="C:plasma membrane"/>
    <property type="evidence" value="ECO:0007669"/>
    <property type="project" value="TreeGrafter"/>
</dbReference>
<dbReference type="InterPro" id="IPR027417">
    <property type="entry name" value="P-loop_NTPase"/>
</dbReference>
<evidence type="ECO:0000256" key="1">
    <source>
        <dbReference type="ARBA" id="ARBA00022448"/>
    </source>
</evidence>
<dbReference type="EMBL" id="CAFBLP010000013">
    <property type="protein sequence ID" value="CAB4869891.1"/>
    <property type="molecule type" value="Genomic_DNA"/>
</dbReference>
<dbReference type="GO" id="GO:0016887">
    <property type="term" value="F:ATP hydrolysis activity"/>
    <property type="evidence" value="ECO:0007669"/>
    <property type="project" value="InterPro"/>
</dbReference>
<dbReference type="GO" id="GO:0015192">
    <property type="term" value="F:L-phenylalanine transmembrane transporter activity"/>
    <property type="evidence" value="ECO:0007669"/>
    <property type="project" value="TreeGrafter"/>
</dbReference>
<proteinExistence type="predicted"/>
<keyword evidence="3" id="KW-0067">ATP-binding</keyword>
<dbReference type="PROSITE" id="PS50893">
    <property type="entry name" value="ABC_TRANSPORTER_2"/>
    <property type="match status" value="1"/>
</dbReference>
<dbReference type="GO" id="GO:0005524">
    <property type="term" value="F:ATP binding"/>
    <property type="evidence" value="ECO:0007669"/>
    <property type="project" value="UniProtKB-KW"/>
</dbReference>
<sequence length="260" mass="27803">MSTTLQALGLSKSYNDVLIVDHVDFSAEAGRITVIVGPNGAGKTTLFNCLSGVEPIDAGVVLHRGDDVTGWSPDALSRRGLARTFQRSSVFPTLTVSDNLRVAAENHGRRGILRGVVGMRDPGRRRAVRTVRTVLAELGLSAIADVRAAVLPSGTLRLVELGRALCGQPDTLLLDEPASGLDDAETEEFHQLLHRLAARELAVVMVEHDLELVDETADVVYVMDAGRVVAVGPPGDVLGRSDVQARLFGHLIDRPLDQAP</sequence>